<reference evidence="8 9" key="1">
    <citation type="submission" date="2018-11" db="EMBL/GenBank/DDBJ databases">
        <title>Genomes From Bacteria Associated with the Canine Oral Cavity: a Test Case for Automated Genome-Based Taxonomic Assignment.</title>
        <authorList>
            <person name="Coil D.A."/>
            <person name="Jospin G."/>
            <person name="Darling A.E."/>
            <person name="Wallis C."/>
            <person name="Davis I.J."/>
            <person name="Harris S."/>
            <person name="Eisen J.A."/>
            <person name="Holcombe L.J."/>
            <person name="O'Flynn C."/>
        </authorList>
    </citation>
    <scope>NUCLEOTIDE SEQUENCE [LARGE SCALE GENOMIC DNA]</scope>
    <source>
        <strain evidence="8 9">OH1047_COT-310</strain>
    </source>
</reference>
<organism evidence="8 9">
    <name type="scientific">Prevotella heparinolytica</name>
    <dbReference type="NCBI Taxonomy" id="28113"/>
    <lineage>
        <taxon>Bacteria</taxon>
        <taxon>Pseudomonadati</taxon>
        <taxon>Bacteroidota</taxon>
        <taxon>Bacteroidia</taxon>
        <taxon>Bacteroidales</taxon>
        <taxon>Bacteroidaceae</taxon>
        <taxon>Bacteroides</taxon>
    </lineage>
</organism>
<comment type="caution">
    <text evidence="8">The sequence shown here is derived from an EMBL/GenBank/DDBJ whole genome shotgun (WGS) entry which is preliminary data.</text>
</comment>
<evidence type="ECO:0000259" key="7">
    <source>
        <dbReference type="Pfam" id="PF14322"/>
    </source>
</evidence>
<keyword evidence="9" id="KW-1185">Reference proteome</keyword>
<evidence type="ECO:0000256" key="3">
    <source>
        <dbReference type="ARBA" id="ARBA00022729"/>
    </source>
</evidence>
<keyword evidence="5" id="KW-0998">Cell outer membrane</keyword>
<dbReference type="SUPFAM" id="SSF48452">
    <property type="entry name" value="TPR-like"/>
    <property type="match status" value="1"/>
</dbReference>
<evidence type="ECO:0000313" key="9">
    <source>
        <dbReference type="Proteomes" id="UP000279562"/>
    </source>
</evidence>
<dbReference type="Pfam" id="PF14322">
    <property type="entry name" value="SusD-like_3"/>
    <property type="match status" value="1"/>
</dbReference>
<feature type="domain" description="SusD-like N-terminal" evidence="7">
    <location>
        <begin position="22"/>
        <end position="214"/>
    </location>
</feature>
<evidence type="ECO:0000256" key="2">
    <source>
        <dbReference type="ARBA" id="ARBA00006275"/>
    </source>
</evidence>
<feature type="domain" description="RagB/SusD" evidence="6">
    <location>
        <begin position="302"/>
        <end position="476"/>
    </location>
</feature>
<dbReference type="RefSeq" id="WP_125238510.1">
    <property type="nucleotide sequence ID" value="NZ_RQYF01000008.1"/>
</dbReference>
<comment type="subcellular location">
    <subcellularLocation>
        <location evidence="1">Cell outer membrane</location>
    </subcellularLocation>
</comment>
<dbReference type="Proteomes" id="UP000279562">
    <property type="component" value="Unassembled WGS sequence"/>
</dbReference>
<keyword evidence="3" id="KW-0732">Signal</keyword>
<keyword evidence="4" id="KW-0472">Membrane</keyword>
<dbReference type="InterPro" id="IPR011990">
    <property type="entry name" value="TPR-like_helical_dom_sf"/>
</dbReference>
<evidence type="ECO:0000259" key="6">
    <source>
        <dbReference type="Pfam" id="PF07980"/>
    </source>
</evidence>
<sequence length="521" mass="59311">MKLTNYIYIMGMALLCGSCADDYLDVVPESSAGKVTIFESVENAKLAINGIGRMMYRQYLSTQGFNGEGTIKTFYGNYPGNDFQKCNLTGWQTVINSGYVLNNTTHHDYYPWFYYYKLIGNANSIVLNIDAAAGKDADKQFVKAQALTVRAYAYTMLSQLYCSRWQDSNNGATRGLPLRLDESTGDLSPSTLAGVYSCIYKDLDDAIALYTSSKLDRSDVYTLNLDVAYCVYARAALVREDWKTASQYASLARKNYPLMSVDEYENGGFSIPNKEWIWCSDGSKIQTLHYYGFFAYQGSNANTSNCRNYPCAISKELYEQVPETDIRRGMFLAPTKEDGIKDYSLRVTKGSLYNRAKKEHGAKLYSTSYIFPYMQFKFLCAEEYYGCGDVNHFRASEMYLIEAEANCHLNEAEKVRNLLKELIKDSGRDPEYVCTKSGDELLAEVRLYRRIELWGEGFDWFDYKRWKLPRVRKTSAQGGSFKSNFAGTLQPSDANSWTWVYPYKETAYNGAFSTGPDMKEQ</sequence>
<accession>A0A3P2AB40</accession>
<evidence type="ECO:0000256" key="5">
    <source>
        <dbReference type="ARBA" id="ARBA00023237"/>
    </source>
</evidence>
<comment type="similarity">
    <text evidence="2">Belongs to the SusD family.</text>
</comment>
<dbReference type="GO" id="GO:0009279">
    <property type="term" value="C:cell outer membrane"/>
    <property type="evidence" value="ECO:0007669"/>
    <property type="project" value="UniProtKB-SubCell"/>
</dbReference>
<dbReference type="InterPro" id="IPR033985">
    <property type="entry name" value="SusD-like_N"/>
</dbReference>
<evidence type="ECO:0000256" key="4">
    <source>
        <dbReference type="ARBA" id="ARBA00023136"/>
    </source>
</evidence>
<dbReference type="InterPro" id="IPR012944">
    <property type="entry name" value="SusD_RagB_dom"/>
</dbReference>
<protein>
    <submittedName>
        <fullName evidence="8">RagB/SusD family nutrient uptake outer membrane protein</fullName>
    </submittedName>
</protein>
<dbReference type="Pfam" id="PF07980">
    <property type="entry name" value="SusD_RagB"/>
    <property type="match status" value="1"/>
</dbReference>
<dbReference type="EMBL" id="RQYF01000008">
    <property type="protein sequence ID" value="RRD92624.1"/>
    <property type="molecule type" value="Genomic_DNA"/>
</dbReference>
<evidence type="ECO:0000313" key="8">
    <source>
        <dbReference type="EMBL" id="RRD92624.1"/>
    </source>
</evidence>
<name>A0A3P2AB40_9BACE</name>
<gene>
    <name evidence="8" type="ORF">EII33_03210</name>
</gene>
<proteinExistence type="inferred from homology"/>
<dbReference type="AlphaFoldDB" id="A0A3P2AB40"/>
<dbReference type="Gene3D" id="1.25.40.390">
    <property type="match status" value="1"/>
</dbReference>
<evidence type="ECO:0000256" key="1">
    <source>
        <dbReference type="ARBA" id="ARBA00004442"/>
    </source>
</evidence>